<evidence type="ECO:0000313" key="3">
    <source>
        <dbReference type="EMBL" id="KAJ3563093.1"/>
    </source>
</evidence>
<dbReference type="Proteomes" id="UP001148614">
    <property type="component" value="Unassembled WGS sequence"/>
</dbReference>
<dbReference type="EMBL" id="JANPWZ010001806">
    <property type="protein sequence ID" value="KAJ3563093.1"/>
    <property type="molecule type" value="Genomic_DNA"/>
</dbReference>
<feature type="signal peptide" evidence="2">
    <location>
        <begin position="1"/>
        <end position="18"/>
    </location>
</feature>
<feature type="compositionally biased region" description="Low complexity" evidence="1">
    <location>
        <begin position="229"/>
        <end position="256"/>
    </location>
</feature>
<dbReference type="AlphaFoldDB" id="A0A9W8N8E5"/>
<proteinExistence type="predicted"/>
<keyword evidence="2" id="KW-0732">Signal</keyword>
<gene>
    <name evidence="3" type="ORF">NPX13_g8320</name>
</gene>
<dbReference type="PANTHER" id="PTHR39613:SF1">
    <property type="entry name" value="ANCHORED CELL WALL PROTEIN, PUTATIVE (AFU_ORTHOLOGUE AFUA_4G08960)-RELATED"/>
    <property type="match status" value="1"/>
</dbReference>
<dbReference type="VEuPathDB" id="FungiDB:F4678DRAFT_395546"/>
<accession>A0A9W8N8E5</accession>
<dbReference type="PANTHER" id="PTHR39613">
    <property type="entry name" value="ANCHORED CELL WALL PROTEIN, PUTATIVE (AFU_ORTHOLOGUE AFUA_4G08960)-RELATED"/>
    <property type="match status" value="1"/>
</dbReference>
<evidence type="ECO:0000256" key="2">
    <source>
        <dbReference type="SAM" id="SignalP"/>
    </source>
</evidence>
<feature type="chain" id="PRO_5040978452" description="Ubiquitin 3 binding protein But2 C-terminal domain-containing protein" evidence="2">
    <location>
        <begin position="19"/>
        <end position="429"/>
    </location>
</feature>
<sequence>MKLFTIPLLIGSLADARATVRARQPGNSCCFGLSSAGVVDEKVKENHLGELSLGGPFQQGGFCFDRTTKTVKDGLNHNCFMRAPAEEFQCYPGIVGATVFDISPPGADGKSYLTYDNGQGTFYACPIGSGDDVYYNIYSALKPDAAGCVSVALALYDSSAECFTSSNNTAAIPSRRHQQTKPKASSVGQHKRRIAANSPAPSIISGYSQVPGAGLWSIMPSGASASTEATATSTPASAKSSQTCSISPSAPSIAPIRLGSPDKSAPGGIKDSVAEASITPHNSTVFLYSIPRSFLPPIEDNTKPPLCALQFRMPVCTELAKGYPCYRFSGLEQEVLANSGMTFDLILDDGHAAWNGTALQQVFPGENTVLGTFECGNPKGSYDKGSYEDRKMGWNVSSVREFGLEFLQAGVGDDAKFQDGIGAWIVPCQ</sequence>
<organism evidence="3 4">
    <name type="scientific">Xylaria arbuscula</name>
    <dbReference type="NCBI Taxonomy" id="114810"/>
    <lineage>
        <taxon>Eukaryota</taxon>
        <taxon>Fungi</taxon>
        <taxon>Dikarya</taxon>
        <taxon>Ascomycota</taxon>
        <taxon>Pezizomycotina</taxon>
        <taxon>Sordariomycetes</taxon>
        <taxon>Xylariomycetidae</taxon>
        <taxon>Xylariales</taxon>
        <taxon>Xylariaceae</taxon>
        <taxon>Xylaria</taxon>
    </lineage>
</organism>
<reference evidence="3" key="1">
    <citation type="submission" date="2022-07" db="EMBL/GenBank/DDBJ databases">
        <title>Genome Sequence of Xylaria arbuscula.</title>
        <authorList>
            <person name="Buettner E."/>
        </authorList>
    </citation>
    <scope>NUCLEOTIDE SEQUENCE</scope>
    <source>
        <strain evidence="3">VT107</strain>
    </source>
</reference>
<evidence type="ECO:0000313" key="4">
    <source>
        <dbReference type="Proteomes" id="UP001148614"/>
    </source>
</evidence>
<keyword evidence="4" id="KW-1185">Reference proteome</keyword>
<name>A0A9W8N8E5_9PEZI</name>
<evidence type="ECO:0008006" key="5">
    <source>
        <dbReference type="Google" id="ProtNLM"/>
    </source>
</evidence>
<evidence type="ECO:0000256" key="1">
    <source>
        <dbReference type="SAM" id="MobiDB-lite"/>
    </source>
</evidence>
<protein>
    <recommendedName>
        <fullName evidence="5">Ubiquitin 3 binding protein But2 C-terminal domain-containing protein</fullName>
    </recommendedName>
</protein>
<comment type="caution">
    <text evidence="3">The sequence shown here is derived from an EMBL/GenBank/DDBJ whole genome shotgun (WGS) entry which is preliminary data.</text>
</comment>
<feature type="region of interest" description="Disordered" evidence="1">
    <location>
        <begin position="229"/>
        <end position="269"/>
    </location>
</feature>
<feature type="region of interest" description="Disordered" evidence="1">
    <location>
        <begin position="173"/>
        <end position="195"/>
    </location>
</feature>